<gene>
    <name evidence="1" type="ORF">rsdtw13_35610</name>
</gene>
<dbReference type="Proteomes" id="UP001058074">
    <property type="component" value="Unassembled WGS sequence"/>
</dbReference>
<keyword evidence="2" id="KW-1185">Reference proteome</keyword>
<keyword evidence="1" id="KW-0378">Hydrolase</keyword>
<keyword evidence="1" id="KW-0121">Carboxypeptidase</keyword>
<organism evidence="1 2">
    <name type="scientific">Inconstantimicrobium mannanitabidum</name>
    <dbReference type="NCBI Taxonomy" id="1604901"/>
    <lineage>
        <taxon>Bacteria</taxon>
        <taxon>Bacillati</taxon>
        <taxon>Bacillota</taxon>
        <taxon>Clostridia</taxon>
        <taxon>Eubacteriales</taxon>
        <taxon>Clostridiaceae</taxon>
        <taxon>Inconstantimicrobium</taxon>
    </lineage>
</organism>
<comment type="caution">
    <text evidence="1">The sequence shown here is derived from an EMBL/GenBank/DDBJ whole genome shotgun (WGS) entry which is preliminary data.</text>
</comment>
<dbReference type="EMBL" id="BROD01000001">
    <property type="protein sequence ID" value="GKX68303.1"/>
    <property type="molecule type" value="Genomic_DNA"/>
</dbReference>
<reference evidence="1" key="1">
    <citation type="journal article" date="2025" name="Int. J. Syst. Evol. Microbiol.">
        <title>Inconstantimicrobium mannanitabidum sp. nov., a novel member of the family Clostridiaceae isolated from anoxic soil under the treatment of reductive soil disinfestation.</title>
        <authorList>
            <person name="Ueki A."/>
            <person name="Tonouchi A."/>
            <person name="Honma S."/>
            <person name="Kaku N."/>
            <person name="Ueki K."/>
        </authorList>
    </citation>
    <scope>NUCLEOTIDE SEQUENCE</scope>
    <source>
        <strain evidence="1">TW13</strain>
    </source>
</reference>
<name>A0ACB5RGY9_9CLOT</name>
<evidence type="ECO:0000313" key="1">
    <source>
        <dbReference type="EMBL" id="GKX68303.1"/>
    </source>
</evidence>
<protein>
    <submittedName>
        <fullName evidence="1">D-alanyl-D-alanine carboxypeptidase</fullName>
    </submittedName>
</protein>
<sequence length="336" mass="38769">MLEKYYNEYSNTSPGIGVMPIKNFDVVYEEYLGLANCEHNIPITAQSVFNIGSVSKQFTGIAVLQLIENNLICENDKVVNFIPEIKHYGEDIKIYHLVHHMSGLPDYNDLLWQKARNDALHSTNAEVLSLLKSQTELHFLPGSKMEYCNSNFVLLAIIIERVTKMPLPGYLKKNIFIPPGMKNTLVFDENQPVVPNRVYGYDQNNSEFHCFYVDTLATGCANVFTSIADMKLYDDILYSYKIINSDSKRKFIEPGVSNDGQILFDYCGCYSYGWMIQEKCAQKTIWHTGGDAGFRSIYVHFYEKNFSVLLFCNCNNLKWDVTYKLVEDLYYRYNNN</sequence>
<evidence type="ECO:0000313" key="2">
    <source>
        <dbReference type="Proteomes" id="UP001058074"/>
    </source>
</evidence>
<keyword evidence="1" id="KW-0645">Protease</keyword>
<accession>A0ACB5RGY9</accession>
<proteinExistence type="predicted"/>